<feature type="chain" id="PRO_5005873760" description="Transmembrane protein" evidence="2">
    <location>
        <begin position="21"/>
        <end position="427"/>
    </location>
</feature>
<dbReference type="Proteomes" id="UP000038009">
    <property type="component" value="Unassembled WGS sequence"/>
</dbReference>
<dbReference type="VEuPathDB" id="TriTrypDB:Lsey_0065_0120"/>
<evidence type="ECO:0000313" key="4">
    <source>
        <dbReference type="Proteomes" id="UP000038009"/>
    </source>
</evidence>
<keyword evidence="1" id="KW-1133">Transmembrane helix</keyword>
<evidence type="ECO:0000256" key="1">
    <source>
        <dbReference type="SAM" id="Phobius"/>
    </source>
</evidence>
<evidence type="ECO:0000313" key="3">
    <source>
        <dbReference type="EMBL" id="KPI88014.1"/>
    </source>
</evidence>
<dbReference type="EMBL" id="LJSK01000065">
    <property type="protein sequence ID" value="KPI88014.1"/>
    <property type="molecule type" value="Genomic_DNA"/>
</dbReference>
<feature type="transmembrane region" description="Helical" evidence="1">
    <location>
        <begin position="294"/>
        <end position="314"/>
    </location>
</feature>
<keyword evidence="1" id="KW-0812">Transmembrane</keyword>
<evidence type="ECO:0008006" key="5">
    <source>
        <dbReference type="Google" id="ProtNLM"/>
    </source>
</evidence>
<keyword evidence="2" id="KW-0732">Signal</keyword>
<gene>
    <name evidence="3" type="ORF">ABL78_2890</name>
</gene>
<proteinExistence type="predicted"/>
<feature type="transmembrane region" description="Helical" evidence="1">
    <location>
        <begin position="190"/>
        <end position="208"/>
    </location>
</feature>
<name>A0A0N1I8L9_LEPSE</name>
<protein>
    <recommendedName>
        <fullName evidence="5">Transmembrane protein</fullName>
    </recommendedName>
</protein>
<dbReference type="OrthoDB" id="252095at2759"/>
<dbReference type="AlphaFoldDB" id="A0A0N1I8L9"/>
<comment type="caution">
    <text evidence="3">The sequence shown here is derived from an EMBL/GenBank/DDBJ whole genome shotgun (WGS) entry which is preliminary data.</text>
</comment>
<keyword evidence="1" id="KW-0472">Membrane</keyword>
<keyword evidence="4" id="KW-1185">Reference proteome</keyword>
<feature type="transmembrane region" description="Helical" evidence="1">
    <location>
        <begin position="368"/>
        <end position="388"/>
    </location>
</feature>
<organism evidence="3 4">
    <name type="scientific">Leptomonas seymouri</name>
    <dbReference type="NCBI Taxonomy" id="5684"/>
    <lineage>
        <taxon>Eukaryota</taxon>
        <taxon>Discoba</taxon>
        <taxon>Euglenozoa</taxon>
        <taxon>Kinetoplastea</taxon>
        <taxon>Metakinetoplastina</taxon>
        <taxon>Trypanosomatida</taxon>
        <taxon>Trypanosomatidae</taxon>
        <taxon>Leishmaniinae</taxon>
        <taxon>Leptomonas</taxon>
    </lineage>
</organism>
<reference evidence="3 4" key="1">
    <citation type="journal article" date="2015" name="PLoS Pathog.">
        <title>Leptomonas seymouri: Adaptations to the Dixenous Life Cycle Analyzed by Genome Sequencing, Transcriptome Profiling and Co-infection with Leishmania donovani.</title>
        <authorList>
            <person name="Kraeva N."/>
            <person name="Butenko A."/>
            <person name="Hlavacova J."/>
            <person name="Kostygov A."/>
            <person name="Myskova J."/>
            <person name="Grybchuk D."/>
            <person name="Lestinova T."/>
            <person name="Votypka J."/>
            <person name="Volf P."/>
            <person name="Opperdoes F."/>
            <person name="Flegontov P."/>
            <person name="Lukes J."/>
            <person name="Yurchenko V."/>
        </authorList>
    </citation>
    <scope>NUCLEOTIDE SEQUENCE [LARGE SCALE GENOMIC DNA]</scope>
    <source>
        <strain evidence="3 4">ATCC 30220</strain>
    </source>
</reference>
<evidence type="ECO:0000256" key="2">
    <source>
        <dbReference type="SAM" id="SignalP"/>
    </source>
</evidence>
<accession>A0A0N1I8L9</accession>
<feature type="signal peptide" evidence="2">
    <location>
        <begin position="1"/>
        <end position="20"/>
    </location>
</feature>
<sequence>MIPSFSILFIASVSLTLANALFNLLAQQDGSVTETFRQWSRVLWMSRAAHIVEAPSSAEAHRMTHTRHIVAVSAQPTPVMSPVELYDSAAFFRGIAAPSAEPGEHAFDVEDITRTNSYSEVHSRLHTPAPSPFVAVSREAASPTAEVAMVYHTENPPASVPAPVVAEALTNTMEAVRLESQRLIFRFHPYYIIMCSMKAFAMLLYVQYHFDSIEGGWQRFCVCGAANIFSGLLTPVWEYFNVLLLPLDPDRAQPAVVKVDEEKADSVFIVELLFRISSLELDDLPTVLTQGSSFVAFSAVLVPLLMVFCVPGFVRYCWMYAPLWSLYAVVRHLYYRGAGALPSSTARNAAAVVGLTTEMVKAFMMKTFTFFVVLVTVQSTFLLGLAWAEKSSYDAGLQYAMSNELTMHRGDLASSFQIICLLSQLIL</sequence>
<dbReference type="OMA" id="RMVMETF"/>